<proteinExistence type="inferred from homology"/>
<evidence type="ECO:0000256" key="2">
    <source>
        <dbReference type="RuleBase" id="RU003616"/>
    </source>
</evidence>
<evidence type="ECO:0000313" key="4">
    <source>
        <dbReference type="EMBL" id="MBK1878469.1"/>
    </source>
</evidence>
<dbReference type="CDD" id="cd06464">
    <property type="entry name" value="ACD_sHsps-like"/>
    <property type="match status" value="1"/>
</dbReference>
<dbReference type="EMBL" id="JAENIL010000030">
    <property type="protein sequence ID" value="MBK1878469.1"/>
    <property type="molecule type" value="Genomic_DNA"/>
</dbReference>
<evidence type="ECO:0000313" key="5">
    <source>
        <dbReference type="Proteomes" id="UP000617628"/>
    </source>
</evidence>
<dbReference type="Proteomes" id="UP000617628">
    <property type="component" value="Unassembled WGS sequence"/>
</dbReference>
<dbReference type="PROSITE" id="PS01031">
    <property type="entry name" value="SHSP"/>
    <property type="match status" value="1"/>
</dbReference>
<dbReference type="PANTHER" id="PTHR11527">
    <property type="entry name" value="HEAT-SHOCK PROTEIN 20 FAMILY MEMBER"/>
    <property type="match status" value="1"/>
</dbReference>
<dbReference type="AlphaFoldDB" id="A0A934S2Z5"/>
<gene>
    <name evidence="4" type="ORF">JIN87_16430</name>
</gene>
<evidence type="ECO:0000256" key="1">
    <source>
        <dbReference type="PROSITE-ProRule" id="PRU00285"/>
    </source>
</evidence>
<keyword evidence="5" id="KW-1185">Reference proteome</keyword>
<dbReference type="InterPro" id="IPR002068">
    <property type="entry name" value="A-crystallin/Hsp20_dom"/>
</dbReference>
<dbReference type="SUPFAM" id="SSF49764">
    <property type="entry name" value="HSP20-like chaperones"/>
    <property type="match status" value="1"/>
</dbReference>
<dbReference type="Gene3D" id="2.60.40.790">
    <property type="match status" value="1"/>
</dbReference>
<sequence>MTYLNSYNTRRNALNWPSSFGSLEKQLDSIFAGFPSFFDLEKNVGSLGTESGVKVRWYEQGDGYLARLDLPGARKEDISLEIEDGYLKVTATRKFESDDKQGSSFEYSKSFNVPEDVDAEKISATYEDGVLSLNLPKGEKAKPRQISVN</sequence>
<accession>A0A934S2Z5</accession>
<dbReference type="RefSeq" id="WP_200356679.1">
    <property type="nucleotide sequence ID" value="NZ_JAENIL010000030.1"/>
</dbReference>
<name>A0A934S2Z5_9BACT</name>
<evidence type="ECO:0000259" key="3">
    <source>
        <dbReference type="PROSITE" id="PS01031"/>
    </source>
</evidence>
<protein>
    <submittedName>
        <fullName evidence="4">Hsp20/alpha crystallin family protein</fullName>
    </submittedName>
</protein>
<organism evidence="4 5">
    <name type="scientific">Pelagicoccus mobilis</name>
    <dbReference type="NCBI Taxonomy" id="415221"/>
    <lineage>
        <taxon>Bacteria</taxon>
        <taxon>Pseudomonadati</taxon>
        <taxon>Verrucomicrobiota</taxon>
        <taxon>Opitutia</taxon>
        <taxon>Puniceicoccales</taxon>
        <taxon>Pelagicoccaceae</taxon>
        <taxon>Pelagicoccus</taxon>
    </lineage>
</organism>
<feature type="domain" description="SHSP" evidence="3">
    <location>
        <begin position="46"/>
        <end position="149"/>
    </location>
</feature>
<comment type="caution">
    <text evidence="4">The sequence shown here is derived from an EMBL/GenBank/DDBJ whole genome shotgun (WGS) entry which is preliminary data.</text>
</comment>
<dbReference type="InterPro" id="IPR031107">
    <property type="entry name" value="Small_HSP"/>
</dbReference>
<dbReference type="InterPro" id="IPR008978">
    <property type="entry name" value="HSP20-like_chaperone"/>
</dbReference>
<dbReference type="Pfam" id="PF00011">
    <property type="entry name" value="HSP20"/>
    <property type="match status" value="1"/>
</dbReference>
<reference evidence="4" key="1">
    <citation type="submission" date="2021-01" db="EMBL/GenBank/DDBJ databases">
        <title>Modified the classification status of verrucomicrobia.</title>
        <authorList>
            <person name="Feng X."/>
        </authorList>
    </citation>
    <scope>NUCLEOTIDE SEQUENCE</scope>
    <source>
        <strain evidence="4">KCTC 13126</strain>
    </source>
</reference>
<comment type="similarity">
    <text evidence="1 2">Belongs to the small heat shock protein (HSP20) family.</text>
</comment>